<dbReference type="EMBL" id="JAUIRO010000007">
    <property type="protein sequence ID" value="KAK0705945.1"/>
    <property type="molecule type" value="Genomic_DNA"/>
</dbReference>
<gene>
    <name evidence="1" type="ORF">B0T26DRAFT_439344</name>
</gene>
<reference evidence="1" key="1">
    <citation type="submission" date="2023-06" db="EMBL/GenBank/DDBJ databases">
        <title>Genome-scale phylogeny and comparative genomics of the fungal order Sordariales.</title>
        <authorList>
            <consortium name="Lawrence Berkeley National Laboratory"/>
            <person name="Hensen N."/>
            <person name="Bonometti L."/>
            <person name="Westerberg I."/>
            <person name="Brannstrom I.O."/>
            <person name="Guillou S."/>
            <person name="Cros-Aarteil S."/>
            <person name="Calhoun S."/>
            <person name="Haridas S."/>
            <person name="Kuo A."/>
            <person name="Mondo S."/>
            <person name="Pangilinan J."/>
            <person name="Riley R."/>
            <person name="LaButti K."/>
            <person name="Andreopoulos B."/>
            <person name="Lipzen A."/>
            <person name="Chen C."/>
            <person name="Yanf M."/>
            <person name="Daum C."/>
            <person name="Ng V."/>
            <person name="Clum A."/>
            <person name="Steindorff A."/>
            <person name="Ohm R."/>
            <person name="Martin F."/>
            <person name="Silar P."/>
            <person name="Natvig D."/>
            <person name="Lalanne C."/>
            <person name="Gautier V."/>
            <person name="Ament-velasquez S.L."/>
            <person name="Kruys A."/>
            <person name="Hutchinson M.I."/>
            <person name="Powell A.J."/>
            <person name="Barry K."/>
            <person name="Miller A.N."/>
            <person name="Grigoriev I.V."/>
            <person name="Debuchy R."/>
            <person name="Gladieux P."/>
            <person name="Thoren M.H."/>
            <person name="Johannesson H."/>
        </authorList>
    </citation>
    <scope>NUCLEOTIDE SEQUENCE</scope>
    <source>
        <strain evidence="1">SMH2392-1A</strain>
    </source>
</reference>
<sequence length="114" mass="12868">MRYLALQNESWHFTSSVFACAFIDSVHCSCFQLGKEKRFLERGGRFNAEICGLLVSPTETTALTRLRICKACGECFGRKDNRCSSVDRHLDCHTHTYTHPTASPSWKPSTCSIC</sequence>
<dbReference type="GeneID" id="85318303"/>
<accession>A0AA39ZYI1</accession>
<keyword evidence="2" id="KW-1185">Reference proteome</keyword>
<organism evidence="1 2">
    <name type="scientific">Lasiosphaeria miniovina</name>
    <dbReference type="NCBI Taxonomy" id="1954250"/>
    <lineage>
        <taxon>Eukaryota</taxon>
        <taxon>Fungi</taxon>
        <taxon>Dikarya</taxon>
        <taxon>Ascomycota</taxon>
        <taxon>Pezizomycotina</taxon>
        <taxon>Sordariomycetes</taxon>
        <taxon>Sordariomycetidae</taxon>
        <taxon>Sordariales</taxon>
        <taxon>Lasiosphaeriaceae</taxon>
        <taxon>Lasiosphaeria</taxon>
    </lineage>
</organism>
<proteinExistence type="predicted"/>
<protein>
    <submittedName>
        <fullName evidence="1">Uncharacterized protein</fullName>
    </submittedName>
</protein>
<dbReference type="RefSeq" id="XP_060291039.1">
    <property type="nucleotide sequence ID" value="XM_060435033.1"/>
</dbReference>
<comment type="caution">
    <text evidence="1">The sequence shown here is derived from an EMBL/GenBank/DDBJ whole genome shotgun (WGS) entry which is preliminary data.</text>
</comment>
<dbReference type="PROSITE" id="PS51257">
    <property type="entry name" value="PROKAR_LIPOPROTEIN"/>
    <property type="match status" value="1"/>
</dbReference>
<dbReference type="Proteomes" id="UP001172101">
    <property type="component" value="Unassembled WGS sequence"/>
</dbReference>
<dbReference type="AlphaFoldDB" id="A0AA39ZYI1"/>
<evidence type="ECO:0000313" key="2">
    <source>
        <dbReference type="Proteomes" id="UP001172101"/>
    </source>
</evidence>
<evidence type="ECO:0000313" key="1">
    <source>
        <dbReference type="EMBL" id="KAK0705945.1"/>
    </source>
</evidence>
<name>A0AA39ZYI1_9PEZI</name>